<keyword evidence="2" id="KW-0456">Lyase</keyword>
<evidence type="ECO:0000256" key="2">
    <source>
        <dbReference type="ARBA" id="ARBA00023239"/>
    </source>
</evidence>
<evidence type="ECO:0000256" key="1">
    <source>
        <dbReference type="ARBA" id="ARBA00005254"/>
    </source>
</evidence>
<dbReference type="PANTHER" id="PTHR11941:SF54">
    <property type="entry name" value="ENOYL-COA HYDRATASE, MITOCHONDRIAL"/>
    <property type="match status" value="1"/>
</dbReference>
<sequence length="267" mass="28587">MTEAYPPNWAPQRSFADGRIGLAVEAGIATLAISIPQKMNALDVEATAGMIEALEVAEAEARVLILTGLGGRAFISGADIGGFDGPKQHGTSFLDRQRRLAETPLPTIAAIRGYCIGGGLMTALNCDIRLAATDAQFGVPAAKLGIAYGHEGLARLVEAAGAARARRLLYAGDRVDAQTALAWGLVEHVLPPERLWDEAMDLARRIASNAPLSIHATKRTVAQIVGDPDARDPAEIERLSRLCRDSDDFREGRAAFHEKRQPNFTGR</sequence>
<proteinExistence type="inferred from homology"/>
<name>A0A1I3BRF1_9RHOB</name>
<dbReference type="STRING" id="1114924.SAMN05216258_101288"/>
<protein>
    <submittedName>
        <fullName evidence="4">Enoyl-CoA hydratase/carnithine racemase</fullName>
    </submittedName>
</protein>
<dbReference type="InterPro" id="IPR014748">
    <property type="entry name" value="Enoyl-CoA_hydra_C"/>
</dbReference>
<dbReference type="Gene3D" id="1.10.12.10">
    <property type="entry name" value="Lyase 2-enoyl-coa Hydratase, Chain A, domain 2"/>
    <property type="match status" value="1"/>
</dbReference>
<dbReference type="InterPro" id="IPR018376">
    <property type="entry name" value="Enoyl-CoA_hyd/isom_CS"/>
</dbReference>
<reference evidence="4 5" key="1">
    <citation type="submission" date="2016-10" db="EMBL/GenBank/DDBJ databases">
        <authorList>
            <person name="de Groot N.N."/>
        </authorList>
    </citation>
    <scope>NUCLEOTIDE SEQUENCE [LARGE SCALE GENOMIC DNA]</scope>
    <source>
        <strain evidence="4 5">CGMCC 1.11030</strain>
    </source>
</reference>
<keyword evidence="5" id="KW-1185">Reference proteome</keyword>
<dbReference type="Pfam" id="PF00378">
    <property type="entry name" value="ECH_1"/>
    <property type="match status" value="1"/>
</dbReference>
<dbReference type="GO" id="GO:0006635">
    <property type="term" value="P:fatty acid beta-oxidation"/>
    <property type="evidence" value="ECO:0007669"/>
    <property type="project" value="TreeGrafter"/>
</dbReference>
<dbReference type="PROSITE" id="PS00166">
    <property type="entry name" value="ENOYL_COA_HYDRATASE"/>
    <property type="match status" value="1"/>
</dbReference>
<dbReference type="RefSeq" id="WP_092857087.1">
    <property type="nucleotide sequence ID" value="NZ_FOQH01000001.1"/>
</dbReference>
<evidence type="ECO:0000313" key="4">
    <source>
        <dbReference type="EMBL" id="SFH64813.1"/>
    </source>
</evidence>
<dbReference type="Proteomes" id="UP000199377">
    <property type="component" value="Unassembled WGS sequence"/>
</dbReference>
<gene>
    <name evidence="4" type="ORF">SAMN05216258_101288</name>
</gene>
<dbReference type="CDD" id="cd06558">
    <property type="entry name" value="crotonase-like"/>
    <property type="match status" value="1"/>
</dbReference>
<accession>A0A1I3BRF1</accession>
<dbReference type="EMBL" id="FOQH01000001">
    <property type="protein sequence ID" value="SFH64813.1"/>
    <property type="molecule type" value="Genomic_DNA"/>
</dbReference>
<comment type="similarity">
    <text evidence="1 3">Belongs to the enoyl-CoA hydratase/isomerase family.</text>
</comment>
<dbReference type="SUPFAM" id="SSF52096">
    <property type="entry name" value="ClpP/crotonase"/>
    <property type="match status" value="1"/>
</dbReference>
<evidence type="ECO:0000313" key="5">
    <source>
        <dbReference type="Proteomes" id="UP000199377"/>
    </source>
</evidence>
<dbReference type="OrthoDB" id="9795613at2"/>
<dbReference type="InterPro" id="IPR029045">
    <property type="entry name" value="ClpP/crotonase-like_dom_sf"/>
</dbReference>
<dbReference type="GO" id="GO:0016829">
    <property type="term" value="F:lyase activity"/>
    <property type="evidence" value="ECO:0007669"/>
    <property type="project" value="UniProtKB-KW"/>
</dbReference>
<dbReference type="PANTHER" id="PTHR11941">
    <property type="entry name" value="ENOYL-COA HYDRATASE-RELATED"/>
    <property type="match status" value="1"/>
</dbReference>
<evidence type="ECO:0000256" key="3">
    <source>
        <dbReference type="RuleBase" id="RU003707"/>
    </source>
</evidence>
<dbReference type="Gene3D" id="3.90.226.10">
    <property type="entry name" value="2-enoyl-CoA Hydratase, Chain A, domain 1"/>
    <property type="match status" value="1"/>
</dbReference>
<organism evidence="4 5">
    <name type="scientific">Albimonas pacifica</name>
    <dbReference type="NCBI Taxonomy" id="1114924"/>
    <lineage>
        <taxon>Bacteria</taxon>
        <taxon>Pseudomonadati</taxon>
        <taxon>Pseudomonadota</taxon>
        <taxon>Alphaproteobacteria</taxon>
        <taxon>Rhodobacterales</taxon>
        <taxon>Paracoccaceae</taxon>
        <taxon>Albimonas</taxon>
    </lineage>
</organism>
<dbReference type="AlphaFoldDB" id="A0A1I3BRF1"/>
<dbReference type="InterPro" id="IPR001753">
    <property type="entry name" value="Enoyl-CoA_hydra/iso"/>
</dbReference>